<evidence type="ECO:0000313" key="1">
    <source>
        <dbReference type="EMBL" id="CDX12480.1"/>
    </source>
</evidence>
<organism evidence="1 2">
    <name type="scientific">Mesorhizobium plurifarium</name>
    <dbReference type="NCBI Taxonomy" id="69974"/>
    <lineage>
        <taxon>Bacteria</taxon>
        <taxon>Pseudomonadati</taxon>
        <taxon>Pseudomonadota</taxon>
        <taxon>Alphaproteobacteria</taxon>
        <taxon>Hyphomicrobiales</taxon>
        <taxon>Phyllobacteriaceae</taxon>
        <taxon>Mesorhizobium</taxon>
    </lineage>
</organism>
<keyword evidence="2" id="KW-1185">Reference proteome</keyword>
<dbReference type="EMBL" id="CCMZ01000004">
    <property type="protein sequence ID" value="CDX12480.1"/>
    <property type="molecule type" value="Genomic_DNA"/>
</dbReference>
<dbReference type="Proteomes" id="UP000045285">
    <property type="component" value="Unassembled WGS sequence"/>
</dbReference>
<sequence length="20" mass="2323">MKILPILVLHFCALAILEER</sequence>
<protein>
    <submittedName>
        <fullName evidence="1">Uncharacterized protein</fullName>
    </submittedName>
</protein>
<dbReference type="AlphaFoldDB" id="A0A090EZF8"/>
<proteinExistence type="predicted"/>
<accession>A0A090EZF8</accession>
<gene>
    <name evidence="1" type="ORF">MPL3356_120007</name>
</gene>
<evidence type="ECO:0000313" key="2">
    <source>
        <dbReference type="Proteomes" id="UP000045285"/>
    </source>
</evidence>
<reference evidence="2" key="1">
    <citation type="submission" date="2014-08" db="EMBL/GenBank/DDBJ databases">
        <authorList>
            <person name="Moulin L."/>
        </authorList>
    </citation>
    <scope>NUCLEOTIDE SEQUENCE [LARGE SCALE GENOMIC DNA]</scope>
</reference>
<name>A0A090EZF8_MESPL</name>